<keyword evidence="2" id="KW-0472">Membrane</keyword>
<keyword evidence="2" id="KW-1133">Transmembrane helix</keyword>
<comment type="caution">
    <text evidence="4">The sequence shown here is derived from an EMBL/GenBank/DDBJ whole genome shotgun (WGS) entry which is preliminary data.</text>
</comment>
<feature type="region of interest" description="Disordered" evidence="1">
    <location>
        <begin position="249"/>
        <end position="274"/>
    </location>
</feature>
<evidence type="ECO:0000313" key="5">
    <source>
        <dbReference type="Proteomes" id="UP000243723"/>
    </source>
</evidence>
<accession>A0A2P7YJQ5</accession>
<evidence type="ECO:0000313" key="4">
    <source>
        <dbReference type="EMBL" id="PSK36197.1"/>
    </source>
</evidence>
<organism evidence="4 5">
    <name type="scientific">Elsinoe australis</name>
    <dbReference type="NCBI Taxonomy" id="40998"/>
    <lineage>
        <taxon>Eukaryota</taxon>
        <taxon>Fungi</taxon>
        <taxon>Dikarya</taxon>
        <taxon>Ascomycota</taxon>
        <taxon>Pezizomycotina</taxon>
        <taxon>Dothideomycetes</taxon>
        <taxon>Dothideomycetidae</taxon>
        <taxon>Myriangiales</taxon>
        <taxon>Elsinoaceae</taxon>
        <taxon>Elsinoe</taxon>
    </lineage>
</organism>
<evidence type="ECO:0000256" key="2">
    <source>
        <dbReference type="SAM" id="Phobius"/>
    </source>
</evidence>
<protein>
    <recommendedName>
        <fullName evidence="6">Peptidyl-tRNA hydrolase</fullName>
    </recommendedName>
</protein>
<dbReference type="Proteomes" id="UP000243723">
    <property type="component" value="Unassembled WGS sequence"/>
</dbReference>
<proteinExistence type="predicted"/>
<reference evidence="4 5" key="1">
    <citation type="submission" date="2017-05" db="EMBL/GenBank/DDBJ databases">
        <title>Draft genome sequence of Elsinoe australis.</title>
        <authorList>
            <person name="Cheng Q."/>
        </authorList>
    </citation>
    <scope>NUCLEOTIDE SEQUENCE [LARGE SCALE GENOMIC DNA]</scope>
    <source>
        <strain evidence="4 5">NL1</strain>
    </source>
</reference>
<evidence type="ECO:0000256" key="1">
    <source>
        <dbReference type="SAM" id="MobiDB-lite"/>
    </source>
</evidence>
<sequence>MRTSSALLALCSVAAAQQQIPIFDQAKAWFSKATAAASSAVSSASAPSVPNPVSAGAAAVASSQVEPLTLGNYKSVLTHRAATASPGIEEWLVYVTGGNKTCFGRCTHAEEQWNRSVPLLAASKSAPNLAKLDCESENILCHAWSVGPPSLIHILLPQPAADQSQPSTTMRFIPLNRTTITSDQIAAVITQEKYKQTEPYEGFWHPFDSPFAQSGANVYLGYFVYYFSLIPSWAFMIGVSMISRTIMSRRMGPDPPRSGQQGGAQGSQRQAARS</sequence>
<keyword evidence="2" id="KW-0812">Transmembrane</keyword>
<dbReference type="AlphaFoldDB" id="A0A2P7YJQ5"/>
<dbReference type="STRING" id="40998.A0A2P7YJQ5"/>
<dbReference type="OrthoDB" id="1733656at2759"/>
<evidence type="ECO:0000256" key="3">
    <source>
        <dbReference type="SAM" id="SignalP"/>
    </source>
</evidence>
<feature type="signal peptide" evidence="3">
    <location>
        <begin position="1"/>
        <end position="16"/>
    </location>
</feature>
<gene>
    <name evidence="4" type="ORF">B9Z65_6012</name>
</gene>
<keyword evidence="3" id="KW-0732">Signal</keyword>
<feature type="transmembrane region" description="Helical" evidence="2">
    <location>
        <begin position="219"/>
        <end position="242"/>
    </location>
</feature>
<dbReference type="EMBL" id="NHZQ01000422">
    <property type="protein sequence ID" value="PSK36197.1"/>
    <property type="molecule type" value="Genomic_DNA"/>
</dbReference>
<keyword evidence="5" id="KW-1185">Reference proteome</keyword>
<name>A0A2P7YJQ5_9PEZI</name>
<feature type="chain" id="PRO_5015116782" description="Peptidyl-tRNA hydrolase" evidence="3">
    <location>
        <begin position="17"/>
        <end position="274"/>
    </location>
</feature>
<evidence type="ECO:0008006" key="6">
    <source>
        <dbReference type="Google" id="ProtNLM"/>
    </source>
</evidence>